<feature type="chain" id="PRO_5042166393" evidence="3">
    <location>
        <begin position="20"/>
        <end position="285"/>
    </location>
</feature>
<reference evidence="5" key="1">
    <citation type="submission" date="2024-02" db="UniProtKB">
        <authorList>
            <consortium name="WormBaseParasite"/>
        </authorList>
    </citation>
    <scope>IDENTIFICATION</scope>
</reference>
<dbReference type="SUPFAM" id="SSF52833">
    <property type="entry name" value="Thioredoxin-like"/>
    <property type="match status" value="1"/>
</dbReference>
<evidence type="ECO:0000313" key="5">
    <source>
        <dbReference type="WBParaSite" id="MBELARI_LOCUS9096"/>
    </source>
</evidence>
<evidence type="ECO:0000256" key="3">
    <source>
        <dbReference type="SAM" id="SignalP"/>
    </source>
</evidence>
<feature type="region of interest" description="Disordered" evidence="2">
    <location>
        <begin position="184"/>
        <end position="285"/>
    </location>
</feature>
<dbReference type="InterPro" id="IPR036249">
    <property type="entry name" value="Thioredoxin-like_sf"/>
</dbReference>
<dbReference type="PANTHER" id="PTHR15337:SF11">
    <property type="entry name" value="THIOREDOXIN DOMAIN-CONTAINING PROTEIN"/>
    <property type="match status" value="1"/>
</dbReference>
<protein>
    <submittedName>
        <fullName evidence="5">Thioredoxin domain-containing protein</fullName>
    </submittedName>
</protein>
<keyword evidence="1 3" id="KW-0732">Signal</keyword>
<feature type="compositionally biased region" description="Basic residues" evidence="2">
    <location>
        <begin position="274"/>
        <end position="285"/>
    </location>
</feature>
<keyword evidence="4" id="KW-1185">Reference proteome</keyword>
<dbReference type="PANTHER" id="PTHR15337">
    <property type="entry name" value="ANTERIOR GRADIENT PROTEIN-RELATED"/>
    <property type="match status" value="1"/>
</dbReference>
<dbReference type="InterPro" id="IPR051099">
    <property type="entry name" value="AGR/TXD"/>
</dbReference>
<dbReference type="AlphaFoldDB" id="A0AAF3FPF3"/>
<evidence type="ECO:0000256" key="1">
    <source>
        <dbReference type="ARBA" id="ARBA00022729"/>
    </source>
</evidence>
<feature type="region of interest" description="Disordered" evidence="2">
    <location>
        <begin position="21"/>
        <end position="53"/>
    </location>
</feature>
<dbReference type="Proteomes" id="UP000887575">
    <property type="component" value="Unassembled WGS sequence"/>
</dbReference>
<proteinExistence type="predicted"/>
<dbReference type="Gene3D" id="3.40.30.10">
    <property type="entry name" value="Glutaredoxin"/>
    <property type="match status" value="1"/>
</dbReference>
<evidence type="ECO:0000256" key="2">
    <source>
        <dbReference type="SAM" id="MobiDB-lite"/>
    </source>
</evidence>
<organism evidence="4 5">
    <name type="scientific">Mesorhabditis belari</name>
    <dbReference type="NCBI Taxonomy" id="2138241"/>
    <lineage>
        <taxon>Eukaryota</taxon>
        <taxon>Metazoa</taxon>
        <taxon>Ecdysozoa</taxon>
        <taxon>Nematoda</taxon>
        <taxon>Chromadorea</taxon>
        <taxon>Rhabditida</taxon>
        <taxon>Rhabditina</taxon>
        <taxon>Rhabditomorpha</taxon>
        <taxon>Rhabditoidea</taxon>
        <taxon>Rhabditidae</taxon>
        <taxon>Mesorhabditinae</taxon>
        <taxon>Mesorhabditis</taxon>
    </lineage>
</organism>
<sequence>MRNLLLLTITFLLITSTFAKKEKKEKEEKKVKEEEKKEEKKEEAKEEKKEKDLSNGFAGDIDWVQWENAVEVAKEQNKPIFFLIHKTWCGACSSLKREFKSSQNTKDLVELSKKFVMVNVEDDGEPEDDKYAPDGGYIPRILFLDSNGSPLSTNNEKRYKNNKYFYPLVPQIIDAMARAQKEWTEVSGKNTESSSVKKDEKKKEEKKEKKEKEEKKEKKEVKEEKKEKKEKEEKKEKKEKKEEKKSKDEKKDKKKDDKEKKEKKEDKKEEKKGKDSKKKSKKDEL</sequence>
<name>A0AAF3FPF3_9BILA</name>
<evidence type="ECO:0000313" key="4">
    <source>
        <dbReference type="Proteomes" id="UP000887575"/>
    </source>
</evidence>
<dbReference type="Pfam" id="PF13899">
    <property type="entry name" value="Thioredoxin_7"/>
    <property type="match status" value="1"/>
</dbReference>
<dbReference type="GO" id="GO:0005783">
    <property type="term" value="C:endoplasmic reticulum"/>
    <property type="evidence" value="ECO:0007669"/>
    <property type="project" value="TreeGrafter"/>
</dbReference>
<feature type="compositionally biased region" description="Basic and acidic residues" evidence="2">
    <location>
        <begin position="195"/>
        <end position="273"/>
    </location>
</feature>
<dbReference type="WBParaSite" id="MBELARI_LOCUS9096">
    <property type="protein sequence ID" value="MBELARI_LOCUS9096"/>
    <property type="gene ID" value="MBELARI_LOCUS9096"/>
</dbReference>
<feature type="signal peptide" evidence="3">
    <location>
        <begin position="1"/>
        <end position="19"/>
    </location>
</feature>
<accession>A0AAF3FPF3</accession>